<dbReference type="EMBL" id="JAQQWL010000006">
    <property type="protein sequence ID" value="KAK8069628.1"/>
    <property type="molecule type" value="Genomic_DNA"/>
</dbReference>
<keyword evidence="2" id="KW-1185">Reference proteome</keyword>
<protein>
    <submittedName>
        <fullName evidence="1">Uncharacterized protein</fullName>
    </submittedName>
</protein>
<name>A0ABR1VEH0_9PEZI</name>
<dbReference type="Proteomes" id="UP001480595">
    <property type="component" value="Unassembled WGS sequence"/>
</dbReference>
<proteinExistence type="predicted"/>
<organism evidence="1 2">
    <name type="scientific">Apiospora phragmitis</name>
    <dbReference type="NCBI Taxonomy" id="2905665"/>
    <lineage>
        <taxon>Eukaryota</taxon>
        <taxon>Fungi</taxon>
        <taxon>Dikarya</taxon>
        <taxon>Ascomycota</taxon>
        <taxon>Pezizomycotina</taxon>
        <taxon>Sordariomycetes</taxon>
        <taxon>Xylariomycetidae</taxon>
        <taxon>Amphisphaeriales</taxon>
        <taxon>Apiosporaceae</taxon>
        <taxon>Apiospora</taxon>
    </lineage>
</organism>
<evidence type="ECO:0000313" key="1">
    <source>
        <dbReference type="EMBL" id="KAK8069628.1"/>
    </source>
</evidence>
<comment type="caution">
    <text evidence="1">The sequence shown here is derived from an EMBL/GenBank/DDBJ whole genome shotgun (WGS) entry which is preliminary data.</text>
</comment>
<accession>A0ABR1VEH0</accession>
<dbReference type="GeneID" id="92090716"/>
<evidence type="ECO:0000313" key="2">
    <source>
        <dbReference type="Proteomes" id="UP001480595"/>
    </source>
</evidence>
<reference evidence="1 2" key="1">
    <citation type="submission" date="2023-01" db="EMBL/GenBank/DDBJ databases">
        <title>Analysis of 21 Apiospora genomes using comparative genomics revels a genus with tremendous synthesis potential of carbohydrate active enzymes and secondary metabolites.</title>
        <authorList>
            <person name="Sorensen T."/>
        </authorList>
    </citation>
    <scope>NUCLEOTIDE SEQUENCE [LARGE SCALE GENOMIC DNA]</scope>
    <source>
        <strain evidence="1 2">CBS 135458</strain>
    </source>
</reference>
<gene>
    <name evidence="1" type="ORF">PG994_006244</name>
</gene>
<sequence length="707" mass="79274">MEQEYDLLILTGATPSMHQYLPALRQALTKIISVSCLTDAFSRIGIMAYRDCEQVLTEWSGWHNCHDDNKKGGDVTREDLIAFAKGLSLGGGLESDEWVKTGAAHAYSVMRPEAITLIVLYADAPPHMIWHDGSNVPLEQQNLKGEAFGVGNYFADWVSACRTLSGKTHAPKYEEPADERISKYMPATSHPGYMVASSGNIDLVDVKDRPMKQLIQPRATPISDLSKRYTQNRGYAKLVVKHLRKIVDEDITSITVNPVFGGLWHAVCNDPDNPSRNQLLGRFIAGIQGIINKDDKERAAAWLDESYSFSVEIEEIIREVAEEDRFPCVFLDPKQVWTAGTDQTDHGDHDSDVEMATLTRADLLEIGRSCHPKVLRRLGRVLTRLSYVTSADEMPEHIRTMPESELIRIPLALAKDRHQRVFWKALLHLVVPGTKLSGRPACVLATLSIRMGIMPLLGVADQEMLSWKDYWNNLEGPETWNTDCMSLLLDANADFAERHRKREPANSAYPTLLKTPDRELFERLVDYSLLKFNMDSSLTARVGWHPDKSRAPVGPLVLCKECHFPRSVTIMAPGGICGLCLSPDADYTRRPKPEVLLLSVSQEDGPSTASTWVVCCNIGCLAQYVVYDSEGLRVRAKCHFCRRGKKSERAPTVECNKCLSRIIWPDEYRAEDMEIETYECPACVGGYKTIVEAETTPRLLCDENGMS</sequence>
<dbReference type="RefSeq" id="XP_066716922.1">
    <property type="nucleotide sequence ID" value="XM_066857653.1"/>
</dbReference>